<keyword evidence="2" id="KW-1185">Reference proteome</keyword>
<gene>
    <name evidence="1" type="ORF">C4F50_22815</name>
</gene>
<evidence type="ECO:0000313" key="1">
    <source>
        <dbReference type="EMBL" id="MBE8727758.1"/>
    </source>
</evidence>
<name>A0ABR9TQV3_9FLAO</name>
<evidence type="ECO:0008006" key="3">
    <source>
        <dbReference type="Google" id="ProtNLM"/>
    </source>
</evidence>
<proteinExistence type="predicted"/>
<reference evidence="1 2" key="1">
    <citation type="submission" date="2018-07" db="EMBL/GenBank/DDBJ databases">
        <title>Genome assembly of strain KB82.</title>
        <authorList>
            <person name="Kukolya J."/>
            <person name="Horvath B."/>
            <person name="Nagy I."/>
            <person name="Toth A."/>
        </authorList>
    </citation>
    <scope>NUCLEOTIDE SEQUENCE [LARGE SCALE GENOMIC DNA]</scope>
    <source>
        <strain evidence="1 2">Kb82</strain>
    </source>
</reference>
<dbReference type="EMBL" id="PRDM01000006">
    <property type="protein sequence ID" value="MBE8727758.1"/>
    <property type="molecule type" value="Genomic_DNA"/>
</dbReference>
<dbReference type="Proteomes" id="UP000640614">
    <property type="component" value="Unassembled WGS sequence"/>
</dbReference>
<evidence type="ECO:0000313" key="2">
    <source>
        <dbReference type="Proteomes" id="UP000640614"/>
    </source>
</evidence>
<comment type="caution">
    <text evidence="1">The sequence shown here is derived from an EMBL/GenBank/DDBJ whole genome shotgun (WGS) entry which is preliminary data.</text>
</comment>
<protein>
    <recommendedName>
        <fullName evidence="3">Glycosyltransferase family 2 protein</fullName>
    </recommendedName>
</protein>
<sequence length="241" mass="27816">MNPCLIITSCINPSSSFVKLDDVKEREKLHVAALKRWIIESNFETIIICDNSGYVYSEQIVSLAFELGKVVEVLSFKGDTKKVEELGKGYGEGEIMNYILNNSIYIKKHEYFFKITGKLFVENIEKFIALKNIDFAFDHSYSFFWKSNKISCVFTNFYFANLNSFKSILKNEYLKVKDYDGFFLEHAYALALQNHNKLNVISILPYITGISGSTGVNYSKKRKMINFLKKLLSSLSLVRKF</sequence>
<organism evidence="1 2">
    <name type="scientific">Flavobacterium hungaricum</name>
    <dbReference type="NCBI Taxonomy" id="2082725"/>
    <lineage>
        <taxon>Bacteria</taxon>
        <taxon>Pseudomonadati</taxon>
        <taxon>Bacteroidota</taxon>
        <taxon>Flavobacteriia</taxon>
        <taxon>Flavobacteriales</taxon>
        <taxon>Flavobacteriaceae</taxon>
        <taxon>Flavobacterium</taxon>
    </lineage>
</organism>
<accession>A0ABR9TQV3</accession>